<dbReference type="InterPro" id="IPR052541">
    <property type="entry name" value="SQRD"/>
</dbReference>
<proteinExistence type="predicted"/>
<dbReference type="GO" id="GO:0050660">
    <property type="term" value="F:flavin adenine dinucleotide binding"/>
    <property type="evidence" value="ECO:0007669"/>
    <property type="project" value="InterPro"/>
</dbReference>
<feature type="signal peptide" evidence="3">
    <location>
        <begin position="1"/>
        <end position="28"/>
    </location>
</feature>
<dbReference type="GO" id="GO:0016491">
    <property type="term" value="F:oxidoreductase activity"/>
    <property type="evidence" value="ECO:0007669"/>
    <property type="project" value="InterPro"/>
</dbReference>
<dbReference type="SUPFAM" id="SSF51905">
    <property type="entry name" value="FAD/NAD(P)-binding domain"/>
    <property type="match status" value="2"/>
</dbReference>
<dbReference type="SUPFAM" id="SSF55424">
    <property type="entry name" value="FAD/NAD-linked reductases, dimerisation (C-terminal) domain"/>
    <property type="match status" value="1"/>
</dbReference>
<dbReference type="PANTHER" id="PTHR43755:SF1">
    <property type="entry name" value="FAD-DEPENDENT PYRIDINE NUCLEOTIDE-DISULPHIDE OXIDOREDUCTASE"/>
    <property type="match status" value="1"/>
</dbReference>
<evidence type="ECO:0000256" key="2">
    <source>
        <dbReference type="ARBA" id="ARBA00022827"/>
    </source>
</evidence>
<evidence type="ECO:0000256" key="3">
    <source>
        <dbReference type="SAM" id="SignalP"/>
    </source>
</evidence>
<organism evidence="7 8">
    <name type="scientific">Sulfurimonas hongkongensis</name>
    <dbReference type="NCBI Taxonomy" id="1172190"/>
    <lineage>
        <taxon>Bacteria</taxon>
        <taxon>Pseudomonadati</taxon>
        <taxon>Campylobacterota</taxon>
        <taxon>Epsilonproteobacteria</taxon>
        <taxon>Campylobacterales</taxon>
        <taxon>Sulfurimonadaceae</taxon>
        <taxon>Sulfurimonas</taxon>
    </lineage>
</organism>
<dbReference type="Pfam" id="PF07992">
    <property type="entry name" value="Pyr_redox_2"/>
    <property type="match status" value="1"/>
</dbReference>
<protein>
    <recommendedName>
        <fullName evidence="9">FAD/NAD(P)-binding domain-containing protein</fullName>
    </recommendedName>
</protein>
<dbReference type="Gene3D" id="3.90.760.10">
    <property type="entry name" value="Flavocytochrome c sulphide dehydrogenase, flavin-binding domain"/>
    <property type="match status" value="1"/>
</dbReference>
<dbReference type="Pfam" id="PF21706">
    <property type="entry name" value="FCSD_central"/>
    <property type="match status" value="1"/>
</dbReference>
<dbReference type="InterPro" id="IPR016156">
    <property type="entry name" value="FAD/NAD-linked_Rdtase_dimer_sf"/>
</dbReference>
<dbReference type="Proteomes" id="UP000015520">
    <property type="component" value="Unassembled WGS sequence"/>
</dbReference>
<keyword evidence="2" id="KW-0274">FAD</keyword>
<keyword evidence="8" id="KW-1185">Reference proteome</keyword>
<dbReference type="STRING" id="1172190.M947_05495"/>
<dbReference type="Pfam" id="PF09242">
    <property type="entry name" value="FCSD-flav_bind"/>
    <property type="match status" value="1"/>
</dbReference>
<evidence type="ECO:0000313" key="8">
    <source>
        <dbReference type="Proteomes" id="UP000015520"/>
    </source>
</evidence>
<dbReference type="Gene3D" id="3.50.50.60">
    <property type="entry name" value="FAD/NAD(P)-binding domain"/>
    <property type="match status" value="2"/>
</dbReference>
<evidence type="ECO:0000313" key="7">
    <source>
        <dbReference type="EMBL" id="EQB39447.1"/>
    </source>
</evidence>
<reference evidence="7 8" key="1">
    <citation type="submission" date="2013-07" db="EMBL/GenBank/DDBJ databases">
        <title>Sulfurimonas hongkongensis AST-10 Genome Sequencing.</title>
        <authorList>
            <person name="Cai L."/>
            <person name="Zhang T."/>
        </authorList>
    </citation>
    <scope>NUCLEOTIDE SEQUENCE [LARGE SCALE GENOMIC DNA]</scope>
    <source>
        <strain evidence="7 8">AST-10</strain>
    </source>
</reference>
<dbReference type="InterPro" id="IPR015323">
    <property type="entry name" value="FlavoCytC_S_DH_flav-bd"/>
</dbReference>
<evidence type="ECO:0000259" key="5">
    <source>
        <dbReference type="Pfam" id="PF09242"/>
    </source>
</evidence>
<dbReference type="RefSeq" id="WP_021287367.1">
    <property type="nucleotide sequence ID" value="NZ_AUPZ01000007.1"/>
</dbReference>
<keyword evidence="1" id="KW-0285">Flavoprotein</keyword>
<accession>T0JRG7</accession>
<gene>
    <name evidence="7" type="ORF">M947_05495</name>
</gene>
<dbReference type="InterPro" id="IPR037092">
    <property type="entry name" value="FlavoCytC_S_DH_flav-bd_sf"/>
</dbReference>
<dbReference type="OrthoDB" id="9802771at2"/>
<dbReference type="PATRIC" id="fig|1172190.3.peg.1072"/>
<evidence type="ECO:0008006" key="9">
    <source>
        <dbReference type="Google" id="ProtNLM"/>
    </source>
</evidence>
<evidence type="ECO:0000259" key="6">
    <source>
        <dbReference type="Pfam" id="PF21706"/>
    </source>
</evidence>
<dbReference type="InterPro" id="IPR036188">
    <property type="entry name" value="FAD/NAD-bd_sf"/>
</dbReference>
<feature type="domain" description="Sulfide dehydrogenase [flavocytochrome c] flavoprotein chain central" evidence="6">
    <location>
        <begin position="188"/>
        <end position="288"/>
    </location>
</feature>
<keyword evidence="3" id="KW-0732">Signal</keyword>
<dbReference type="PROSITE" id="PS51318">
    <property type="entry name" value="TAT"/>
    <property type="match status" value="1"/>
</dbReference>
<dbReference type="InterPro" id="IPR023753">
    <property type="entry name" value="FAD/NAD-binding_dom"/>
</dbReference>
<name>T0JRG7_9BACT</name>
<dbReference type="InterPro" id="IPR049386">
    <property type="entry name" value="FCSD_central"/>
</dbReference>
<feature type="domain" description="FAD/NAD(P)-binding" evidence="4">
    <location>
        <begin position="51"/>
        <end position="154"/>
    </location>
</feature>
<evidence type="ECO:0000259" key="4">
    <source>
        <dbReference type="Pfam" id="PF07992"/>
    </source>
</evidence>
<dbReference type="InterPro" id="IPR006311">
    <property type="entry name" value="TAT_signal"/>
</dbReference>
<feature type="domain" description="Flavocytochrome c sulphide dehydrogenase flavin-binding" evidence="5">
    <location>
        <begin position="389"/>
        <end position="454"/>
    </location>
</feature>
<dbReference type="PANTHER" id="PTHR43755">
    <property type="match status" value="1"/>
</dbReference>
<sequence length="456" mass="49239">MDISRRNLLKASGLSVATFAVTGSGAIAAVTSDSKTDERVKKLMPKSTGKRVVIVGGGWGGLTAARNIKKKAPDAEVVVLEKRAVFTSCPISNEWIVGEIPLDFLTRDFFTGAKEYGYTMLQTTVTDIDRKSKTVATANGTIDYDYLVLSPGIRYDYSSWFGDDAQMSERCRQECPPALIQGSEHAALKKILEEFDGGNFIISIPDGAYRCPPAPYERAALIANYFKKNDIDGKVIILDPKESPKPKGPGFMAAYKELYGDIVEYHPNSSVKGVDLDKKELKVAVTDADLKTTMKTLKFDAANLIPVNAASELIEKAGVSMGRAGWGQMKAPTFQTKADERVFVIGDSVGGYPYPKSGSIANGQGHIVADQIASRINGAKELANVTLPINTCYSMVNDTEAISISASFSLVDTKDPQGNAIKKIKGSKKANNKRSSALGKGTHNWFQGMMTDIFGA</sequence>
<dbReference type="AlphaFoldDB" id="T0JRG7"/>
<comment type="caution">
    <text evidence="7">The sequence shown here is derived from an EMBL/GenBank/DDBJ whole genome shotgun (WGS) entry which is preliminary data.</text>
</comment>
<feature type="chain" id="PRO_5004565288" description="FAD/NAD(P)-binding domain-containing protein" evidence="3">
    <location>
        <begin position="29"/>
        <end position="456"/>
    </location>
</feature>
<evidence type="ECO:0000256" key="1">
    <source>
        <dbReference type="ARBA" id="ARBA00022630"/>
    </source>
</evidence>
<dbReference type="EMBL" id="AUPZ01000007">
    <property type="protein sequence ID" value="EQB39447.1"/>
    <property type="molecule type" value="Genomic_DNA"/>
</dbReference>
<dbReference type="eggNOG" id="COG0446">
    <property type="taxonomic scope" value="Bacteria"/>
</dbReference>